<evidence type="ECO:0000256" key="1">
    <source>
        <dbReference type="SAM" id="MobiDB-lite"/>
    </source>
</evidence>
<keyword evidence="4" id="KW-1185">Reference proteome</keyword>
<gene>
    <name evidence="3" type="ORF">ACFQ16_21455</name>
</gene>
<sequence length="183" mass="20443">MKWTFPLAVLVLAAAAVGGWQARQYYPAAAVPRDEGVRPVESRPSHDGSGIEFSADAAAHPDQSTVRWLLTTYFDAINFRRYDTWKSTVAPSKWSELPHDKWMQEYQSTHDSDVVVQRIEQSSDGSLRVMLTFDSHQDPQDAPPQLPEPCVRWSVIYSLVPDSGGLRLDTTRLPGSALVARCT</sequence>
<feature type="region of interest" description="Disordered" evidence="1">
    <location>
        <begin position="33"/>
        <end position="56"/>
    </location>
</feature>
<evidence type="ECO:0000313" key="4">
    <source>
        <dbReference type="Proteomes" id="UP001597018"/>
    </source>
</evidence>
<organism evidence="3 4">
    <name type="scientific">Saccharopolyspora rosea</name>
    <dbReference type="NCBI Taxonomy" id="524884"/>
    <lineage>
        <taxon>Bacteria</taxon>
        <taxon>Bacillati</taxon>
        <taxon>Actinomycetota</taxon>
        <taxon>Actinomycetes</taxon>
        <taxon>Pseudonocardiales</taxon>
        <taxon>Pseudonocardiaceae</taxon>
        <taxon>Saccharopolyspora</taxon>
    </lineage>
</organism>
<feature type="chain" id="PRO_5046007771" evidence="2">
    <location>
        <begin position="23"/>
        <end position="183"/>
    </location>
</feature>
<dbReference type="EMBL" id="JBHTIW010000020">
    <property type="protein sequence ID" value="MFD0922320.1"/>
    <property type="molecule type" value="Genomic_DNA"/>
</dbReference>
<name>A0ABW3FYE2_9PSEU</name>
<proteinExistence type="predicted"/>
<dbReference type="RefSeq" id="WP_263251585.1">
    <property type="nucleotide sequence ID" value="NZ_BAABLT010000045.1"/>
</dbReference>
<accession>A0ABW3FYE2</accession>
<feature type="signal peptide" evidence="2">
    <location>
        <begin position="1"/>
        <end position="22"/>
    </location>
</feature>
<evidence type="ECO:0000313" key="3">
    <source>
        <dbReference type="EMBL" id="MFD0922320.1"/>
    </source>
</evidence>
<keyword evidence="2" id="KW-0732">Signal</keyword>
<feature type="compositionally biased region" description="Basic and acidic residues" evidence="1">
    <location>
        <begin position="33"/>
        <end position="46"/>
    </location>
</feature>
<reference evidence="4" key="1">
    <citation type="journal article" date="2019" name="Int. J. Syst. Evol. Microbiol.">
        <title>The Global Catalogue of Microorganisms (GCM) 10K type strain sequencing project: providing services to taxonomists for standard genome sequencing and annotation.</title>
        <authorList>
            <consortium name="The Broad Institute Genomics Platform"/>
            <consortium name="The Broad Institute Genome Sequencing Center for Infectious Disease"/>
            <person name="Wu L."/>
            <person name="Ma J."/>
        </authorList>
    </citation>
    <scope>NUCLEOTIDE SEQUENCE [LARGE SCALE GENOMIC DNA]</scope>
    <source>
        <strain evidence="4">CCUG 56401</strain>
    </source>
</reference>
<evidence type="ECO:0000256" key="2">
    <source>
        <dbReference type="SAM" id="SignalP"/>
    </source>
</evidence>
<protein>
    <submittedName>
        <fullName evidence="3">Uncharacterized protein</fullName>
    </submittedName>
</protein>
<comment type="caution">
    <text evidence="3">The sequence shown here is derived from an EMBL/GenBank/DDBJ whole genome shotgun (WGS) entry which is preliminary data.</text>
</comment>
<dbReference type="Proteomes" id="UP001597018">
    <property type="component" value="Unassembled WGS sequence"/>
</dbReference>